<reference evidence="2" key="1">
    <citation type="submission" date="2022-11" db="UniProtKB">
        <authorList>
            <consortium name="WormBaseParasite"/>
        </authorList>
    </citation>
    <scope>IDENTIFICATION</scope>
</reference>
<organism evidence="1 2">
    <name type="scientific">Panagrolaimus sp. ES5</name>
    <dbReference type="NCBI Taxonomy" id="591445"/>
    <lineage>
        <taxon>Eukaryota</taxon>
        <taxon>Metazoa</taxon>
        <taxon>Ecdysozoa</taxon>
        <taxon>Nematoda</taxon>
        <taxon>Chromadorea</taxon>
        <taxon>Rhabditida</taxon>
        <taxon>Tylenchina</taxon>
        <taxon>Panagrolaimomorpha</taxon>
        <taxon>Panagrolaimoidea</taxon>
        <taxon>Panagrolaimidae</taxon>
        <taxon>Panagrolaimus</taxon>
    </lineage>
</organism>
<name>A0AC34G3S8_9BILA</name>
<accession>A0AC34G3S8</accession>
<protein>
    <submittedName>
        <fullName evidence="2">Uncharacterized protein</fullName>
    </submittedName>
</protein>
<evidence type="ECO:0000313" key="1">
    <source>
        <dbReference type="Proteomes" id="UP000887579"/>
    </source>
</evidence>
<dbReference type="Proteomes" id="UP000887579">
    <property type="component" value="Unplaced"/>
</dbReference>
<evidence type="ECO:0000313" key="2">
    <source>
        <dbReference type="WBParaSite" id="ES5_v2.g24330.t1"/>
    </source>
</evidence>
<sequence>MNGFIKFIFGLTLFSAAFSILHNAVQQIKHELYCPAEPYYSVYLLDDNDELFLCKQKTIGYPLELWCEKSFSSFFNIECKDAYLREKEIALILKSPKAITQNTPTFGTTQNTVELEKNVQKGGNNEMEPSQKSIDYFPDRYFIVTIVFAFLLGAFSTASFAMMYFFWKLAPFGQMRQNIERRHAPTNEYGGGTASTDLLERNGDASPQKAENV</sequence>
<dbReference type="WBParaSite" id="ES5_v2.g24330.t1">
    <property type="protein sequence ID" value="ES5_v2.g24330.t1"/>
    <property type="gene ID" value="ES5_v2.g24330"/>
</dbReference>
<proteinExistence type="predicted"/>